<reference evidence="7" key="1">
    <citation type="journal article" date="2022" name="IScience">
        <title>Evolution of zygomycete secretomes and the origins of terrestrial fungal ecologies.</title>
        <authorList>
            <person name="Chang Y."/>
            <person name="Wang Y."/>
            <person name="Mondo S."/>
            <person name="Ahrendt S."/>
            <person name="Andreopoulos W."/>
            <person name="Barry K."/>
            <person name="Beard J."/>
            <person name="Benny G.L."/>
            <person name="Blankenship S."/>
            <person name="Bonito G."/>
            <person name="Cuomo C."/>
            <person name="Desiro A."/>
            <person name="Gervers K.A."/>
            <person name="Hundley H."/>
            <person name="Kuo A."/>
            <person name="LaButti K."/>
            <person name="Lang B.F."/>
            <person name="Lipzen A."/>
            <person name="O'Donnell K."/>
            <person name="Pangilinan J."/>
            <person name="Reynolds N."/>
            <person name="Sandor L."/>
            <person name="Smith M.E."/>
            <person name="Tsang A."/>
            <person name="Grigoriev I.V."/>
            <person name="Stajich J.E."/>
            <person name="Spatafora J.W."/>
        </authorList>
    </citation>
    <scope>NUCLEOTIDE SEQUENCE</scope>
    <source>
        <strain evidence="7">RSA 2281</strain>
    </source>
</reference>
<dbReference type="InterPro" id="IPR036322">
    <property type="entry name" value="WD40_repeat_dom_sf"/>
</dbReference>
<dbReference type="GO" id="GO:1904263">
    <property type="term" value="P:positive regulation of TORC1 signaling"/>
    <property type="evidence" value="ECO:0007669"/>
    <property type="project" value="TreeGrafter"/>
</dbReference>
<evidence type="ECO:0000259" key="6">
    <source>
        <dbReference type="Pfam" id="PF21719"/>
    </source>
</evidence>
<feature type="compositionally biased region" description="Polar residues" evidence="4">
    <location>
        <begin position="173"/>
        <end position="190"/>
    </location>
</feature>
<comment type="similarity">
    <text evidence="1">Belongs to the WD repeat mio family.</text>
</comment>
<feature type="domain" description="GATOR2 complex protein MIO zinc-ribbon like" evidence="5">
    <location>
        <begin position="924"/>
        <end position="1051"/>
    </location>
</feature>
<dbReference type="Pfam" id="PF21719">
    <property type="entry name" value="MIOS_a-sol"/>
    <property type="match status" value="1"/>
</dbReference>
<dbReference type="Pfam" id="PF21720">
    <property type="entry name" value="MIOS_WD40"/>
    <property type="match status" value="1"/>
</dbReference>
<evidence type="ECO:0000256" key="1">
    <source>
        <dbReference type="ARBA" id="ARBA00009713"/>
    </source>
</evidence>
<feature type="compositionally biased region" description="Polar residues" evidence="4">
    <location>
        <begin position="619"/>
        <end position="629"/>
    </location>
</feature>
<dbReference type="InterPro" id="IPR049092">
    <property type="entry name" value="MIOS_a-sol"/>
</dbReference>
<dbReference type="SUPFAM" id="SSF50978">
    <property type="entry name" value="WD40 repeat-like"/>
    <property type="match status" value="1"/>
</dbReference>
<feature type="region of interest" description="Disordered" evidence="4">
    <location>
        <begin position="173"/>
        <end position="199"/>
    </location>
</feature>
<dbReference type="Gene3D" id="2.130.10.10">
    <property type="entry name" value="YVTN repeat-like/Quinoprotein amine dehydrogenase"/>
    <property type="match status" value="1"/>
</dbReference>
<evidence type="ECO:0000259" key="5">
    <source>
        <dbReference type="Pfam" id="PF17034"/>
    </source>
</evidence>
<evidence type="ECO:0000256" key="3">
    <source>
        <dbReference type="ARBA" id="ARBA00022737"/>
    </source>
</evidence>
<proteinExistence type="inferred from homology"/>
<feature type="region of interest" description="Disordered" evidence="4">
    <location>
        <begin position="619"/>
        <end position="666"/>
    </location>
</feature>
<dbReference type="PANTHER" id="PTHR16453:SF9">
    <property type="entry name" value="GATOR COMPLEX PROTEIN MIOS"/>
    <property type="match status" value="1"/>
</dbReference>
<gene>
    <name evidence="7" type="ORF">BDA99DRAFT_559383</name>
</gene>
<dbReference type="GO" id="GO:0005737">
    <property type="term" value="C:cytoplasm"/>
    <property type="evidence" value="ECO:0007669"/>
    <property type="project" value="TreeGrafter"/>
</dbReference>
<dbReference type="SMART" id="SM00320">
    <property type="entry name" value="WD40"/>
    <property type="match status" value="3"/>
</dbReference>
<comment type="caution">
    <text evidence="7">The sequence shown here is derived from an EMBL/GenBank/DDBJ whole genome shotgun (WGS) entry which is preliminary data.</text>
</comment>
<reference evidence="7" key="2">
    <citation type="submission" date="2023-02" db="EMBL/GenBank/DDBJ databases">
        <authorList>
            <consortium name="DOE Joint Genome Institute"/>
            <person name="Mondo S.J."/>
            <person name="Chang Y."/>
            <person name="Wang Y."/>
            <person name="Ahrendt S."/>
            <person name="Andreopoulos W."/>
            <person name="Barry K."/>
            <person name="Beard J."/>
            <person name="Benny G.L."/>
            <person name="Blankenship S."/>
            <person name="Bonito G."/>
            <person name="Cuomo C."/>
            <person name="Desiro A."/>
            <person name="Gervers K.A."/>
            <person name="Hundley H."/>
            <person name="Kuo A."/>
            <person name="LaButti K."/>
            <person name="Lang B.F."/>
            <person name="Lipzen A."/>
            <person name="O'Donnell K."/>
            <person name="Pangilinan J."/>
            <person name="Reynolds N."/>
            <person name="Sandor L."/>
            <person name="Smith M.W."/>
            <person name="Tsang A."/>
            <person name="Grigoriev I.V."/>
            <person name="Stajich J.E."/>
            <person name="Spatafora J.W."/>
        </authorList>
    </citation>
    <scope>NUCLEOTIDE SEQUENCE</scope>
    <source>
        <strain evidence="7">RSA 2281</strain>
    </source>
</reference>
<keyword evidence="3" id="KW-0677">Repeat</keyword>
<dbReference type="AlphaFoldDB" id="A0AAD5KEA1"/>
<keyword evidence="2" id="KW-0853">WD repeat</keyword>
<dbReference type="InterPro" id="IPR001680">
    <property type="entry name" value="WD40_rpt"/>
</dbReference>
<organism evidence="7 8">
    <name type="scientific">Phascolomyces articulosus</name>
    <dbReference type="NCBI Taxonomy" id="60185"/>
    <lineage>
        <taxon>Eukaryota</taxon>
        <taxon>Fungi</taxon>
        <taxon>Fungi incertae sedis</taxon>
        <taxon>Mucoromycota</taxon>
        <taxon>Mucoromycotina</taxon>
        <taxon>Mucoromycetes</taxon>
        <taxon>Mucorales</taxon>
        <taxon>Lichtheimiaceae</taxon>
        <taxon>Phascolomyces</taxon>
    </lineage>
</organism>
<name>A0AAD5KEA1_9FUNG</name>
<evidence type="ECO:0000256" key="2">
    <source>
        <dbReference type="ARBA" id="ARBA00022574"/>
    </source>
</evidence>
<feature type="domain" description="MIOS-like alpha-solenoid" evidence="6">
    <location>
        <begin position="557"/>
        <end position="808"/>
    </location>
</feature>
<dbReference type="CDD" id="cd16691">
    <property type="entry name" value="mRING-H2-C3H3C2_Mio"/>
    <property type="match status" value="1"/>
</dbReference>
<dbReference type="InterPro" id="IPR031488">
    <property type="entry name" value="Zn_ribbon_mio"/>
</dbReference>
<dbReference type="InterPro" id="IPR037593">
    <property type="entry name" value="MIOS/Sea4"/>
</dbReference>
<dbReference type="Proteomes" id="UP001209540">
    <property type="component" value="Unassembled WGS sequence"/>
</dbReference>
<protein>
    <submittedName>
        <fullName evidence="7">Uncharacterized protein</fullName>
    </submittedName>
</protein>
<dbReference type="EMBL" id="JAIXMP010000012">
    <property type="protein sequence ID" value="KAI9264074.1"/>
    <property type="molecule type" value="Genomic_DNA"/>
</dbReference>
<dbReference type="Pfam" id="PF17034">
    <property type="entry name" value="zinc_ribbon_16"/>
    <property type="match status" value="1"/>
</dbReference>
<sequence length="1059" mass="117475">MASSRSIIWSPHPDSNRFLVSGTELKLYEWIPPTSDTPGSAHYISNIPKIALVMCADWSPDPYQRDLIAVGLTTGRTLLVRMQNDIYLDSPYPSSADGPNSPNPVYRNTARNAANTTGSKQSSYPVLGVKMSRPCNVVSFSQSNPHLLACGLDKVRNDPCLLVWDVSQAIDSTSDTPTGMPTTSNLTGTNDRPKLNSFGTDSSISYPSSTYREQRPIQQYGSSEAIASCVWSTNGGSPLLIAGMGYKYLRAYDIRVGSDSVPLQFPTKAVYGTTVDPFNPYRLASYNEEEYVLTLNSENNTKHSLSKIAFSPSRSGLLASLSKDSTHVHLWDIQETCTLHSAIMPSTFTTASDPPPPTHTTTPSISGLKAIAALGSSEPLDAYDTAASGTTIPQTNPNETGLTSLGVPVLWRSRESAASSKPITTFNFIPTMRSLDDHHNRHRSTVPSILTMHRDGQFQVIDLEEASKMTWRPTGGMMMTNGSEVLSCGGSRPSNCLNRHINGELAKLNISDGRSRSQSDETYIPAITHETDELHWTPSEITGSVAESLANDISVIMRKRVKLGYSIDYKENIKVTKGDNKLTELWAWIQRADELAHSGNVDYYYQGVYVIWNGLDSGSSQSRKSTMNKGMNGIRGMPGQYDDSSKKSPGSKSKSTNTAEREGGALFMVPTTKRSQRYLALKVCGFDYTQSELEQELVRLESRGDYDQAAGWAFFCGLTDRAIQALGSERGSGQDDQQRKLMSAVLAGFQPGAVNVNPTWRELCESLSQDMVDRPYLRVIFAYISSNDWFRVLDEPLLSLKERVAVALRVLDDEQLSQYLEKSTQRVIEEGDVEGVLLTGLTMPAVDLFEQTVNRYGDVQTASLVMSYVVPQRFKDKRVEDWVESYRGLLDRWQLWHQRAKFDIERGKRMNSSEVAPPQVYVRCNYCAQTLGHRLLVQNVRNREGKRMNVQTNISPASSGRASGKQKPTVCPSCRKPLPRCALCLLHLGTPIDPVRRTIANNDSRKADPAGFDLWFTWCQTCRHGGHAVHIFDWFRNHNTCPVSNCSCHCYSLNTVANE</sequence>
<feature type="region of interest" description="Disordered" evidence="4">
    <location>
        <begin position="90"/>
        <end position="122"/>
    </location>
</feature>
<accession>A0AAD5KEA1</accession>
<keyword evidence="8" id="KW-1185">Reference proteome</keyword>
<dbReference type="PANTHER" id="PTHR16453">
    <property type="entry name" value="WD40 DOMAIN-CONTAINING PROTEIN MIO FAMILY MEMBER"/>
    <property type="match status" value="1"/>
</dbReference>
<dbReference type="InterPro" id="IPR015943">
    <property type="entry name" value="WD40/YVTN_repeat-like_dom_sf"/>
</dbReference>
<feature type="compositionally biased region" description="Polar residues" evidence="4">
    <location>
        <begin position="109"/>
        <end position="122"/>
    </location>
</feature>
<evidence type="ECO:0000313" key="8">
    <source>
        <dbReference type="Proteomes" id="UP001209540"/>
    </source>
</evidence>
<evidence type="ECO:0000256" key="4">
    <source>
        <dbReference type="SAM" id="MobiDB-lite"/>
    </source>
</evidence>
<evidence type="ECO:0000313" key="7">
    <source>
        <dbReference type="EMBL" id="KAI9264074.1"/>
    </source>
</evidence>